<feature type="signal peptide" evidence="2">
    <location>
        <begin position="1"/>
        <end position="24"/>
    </location>
</feature>
<feature type="compositionally biased region" description="Acidic residues" evidence="1">
    <location>
        <begin position="298"/>
        <end position="320"/>
    </location>
</feature>
<evidence type="ECO:0000256" key="2">
    <source>
        <dbReference type="SAM" id="SignalP"/>
    </source>
</evidence>
<feature type="compositionally biased region" description="Basic and acidic residues" evidence="1">
    <location>
        <begin position="321"/>
        <end position="334"/>
    </location>
</feature>
<feature type="compositionally biased region" description="Basic and acidic residues" evidence="1">
    <location>
        <begin position="36"/>
        <end position="47"/>
    </location>
</feature>
<evidence type="ECO:0000256" key="1">
    <source>
        <dbReference type="SAM" id="MobiDB-lite"/>
    </source>
</evidence>
<dbReference type="Pfam" id="PF20316">
    <property type="entry name" value="DUF6612"/>
    <property type="match status" value="1"/>
</dbReference>
<organism evidence="3 4">
    <name type="scientific">Nesterenkonia aerolata</name>
    <dbReference type="NCBI Taxonomy" id="3074079"/>
    <lineage>
        <taxon>Bacteria</taxon>
        <taxon>Bacillati</taxon>
        <taxon>Actinomycetota</taxon>
        <taxon>Actinomycetes</taxon>
        <taxon>Micrococcales</taxon>
        <taxon>Micrococcaceae</taxon>
        <taxon>Nesterenkonia</taxon>
    </lineage>
</organism>
<dbReference type="RefSeq" id="WP_310549149.1">
    <property type="nucleotide sequence ID" value="NZ_JAVKGR010000017.1"/>
</dbReference>
<dbReference type="Proteomes" id="UP001251870">
    <property type="component" value="Unassembled WGS sequence"/>
</dbReference>
<dbReference type="InterPro" id="IPR046720">
    <property type="entry name" value="DUF6612"/>
</dbReference>
<protein>
    <submittedName>
        <fullName evidence="3">Uncharacterized protein</fullName>
    </submittedName>
</protein>
<name>A0ABU2DUK5_9MICC</name>
<feature type="region of interest" description="Disordered" evidence="1">
    <location>
        <begin position="277"/>
        <end position="341"/>
    </location>
</feature>
<keyword evidence="4" id="KW-1185">Reference proteome</keyword>
<keyword evidence="2" id="KW-0732">Signal</keyword>
<feature type="region of interest" description="Disordered" evidence="1">
    <location>
        <begin position="28"/>
        <end position="47"/>
    </location>
</feature>
<gene>
    <name evidence="3" type="ORF">RIL96_11395</name>
</gene>
<reference evidence="3 4" key="1">
    <citation type="submission" date="2023-09" db="EMBL/GenBank/DDBJ databases">
        <title>Description of three actinobacteria isolated from air of manufacturing shop in a pharmaceutical factory.</title>
        <authorList>
            <person name="Zhang D.-F."/>
        </authorList>
    </citation>
    <scope>NUCLEOTIDE SEQUENCE [LARGE SCALE GENOMIC DNA]</scope>
    <source>
        <strain evidence="3 4">LY-0111</strain>
    </source>
</reference>
<sequence length="341" mass="37291">MTTITALSTATLLGAAICSPAALAKDAPPITDDSATEEHTTEEHTTEDSILAEAVEAGEELESLHSDLSMDLDIDAEYRSHHYQATMTGKGATDFSDGHYYMSATGDGEYESFQFYADGERAFGNNNALGWYELPTGDLASEGEGSSYRSVLADLESIEDDLDISQTGTGNSPQVTVRYSGNDREVFDAFAETFSMSWDGYRQADTSVEVEAVFDAETMHMTTFDFSVESDTVWGSDAMSISAEYSEFDEIDPIEIPSWVLDTAERNGQTDDWFEDEGIEEEELEEGLGIPGSSERDETAEDKGDEDDEAGEEQDGEEDPREGLGGDSRDRLEDDPWASHA</sequence>
<evidence type="ECO:0000313" key="4">
    <source>
        <dbReference type="Proteomes" id="UP001251870"/>
    </source>
</evidence>
<accession>A0ABU2DUK5</accession>
<evidence type="ECO:0000313" key="3">
    <source>
        <dbReference type="EMBL" id="MDR8020169.1"/>
    </source>
</evidence>
<proteinExistence type="predicted"/>
<comment type="caution">
    <text evidence="3">The sequence shown here is derived from an EMBL/GenBank/DDBJ whole genome shotgun (WGS) entry which is preliminary data.</text>
</comment>
<feature type="chain" id="PRO_5046117733" evidence="2">
    <location>
        <begin position="25"/>
        <end position="341"/>
    </location>
</feature>
<dbReference type="EMBL" id="JAVKGR010000017">
    <property type="protein sequence ID" value="MDR8020169.1"/>
    <property type="molecule type" value="Genomic_DNA"/>
</dbReference>
<feature type="compositionally biased region" description="Acidic residues" evidence="1">
    <location>
        <begin position="277"/>
        <end position="286"/>
    </location>
</feature>